<proteinExistence type="predicted"/>
<evidence type="ECO:0000256" key="1">
    <source>
        <dbReference type="SAM" id="MobiDB-lite"/>
    </source>
</evidence>
<protein>
    <submittedName>
        <fullName evidence="2">Uncharacterized protein</fullName>
    </submittedName>
</protein>
<gene>
    <name evidence="2" type="ORF">EJ08DRAFT_385788</name>
</gene>
<comment type="caution">
    <text evidence="2">The sequence shown here is derived from an EMBL/GenBank/DDBJ whole genome shotgun (WGS) entry which is preliminary data.</text>
</comment>
<sequence length="419" mass="47603">MVSPTQYDNVDCGCSSGRNCSMASSSLTSESATKDTSTTQVSDNEPTISEYNPHIIRFIPPGRYFSNRELQYCHLEGCVLYNVNVIQCTLLHCTIFNNFNGIIGGCSLVNSTIRSIGPDPVEYMHRNKNIMIGCGVFAQKDDITTQWRSQTHAHFNQLNLIITDRIRNYLRRWVSHFRFAKSKKHGSIAVNASFIWRPKSMGKKPFHFSEEYAEEQQVELTQNFLLPSTDEFHSLEITEAPVEIFHEGNTSPTNLNAMGKKPIHSSEEYPEVQQMELTQGFRLPPTDETYPRERTQVPVEDRQRTKAPVNILQEEESTSQTNRSKPQLPSIQQISMMLSMEAANTNTPPPKPATFTREMEMKSTRCTTTEKMLQHLTKENPITPETVNPPNLSGNLSRKRSRDHDTESASDGGIKLPRR</sequence>
<evidence type="ECO:0000313" key="3">
    <source>
        <dbReference type="Proteomes" id="UP000800235"/>
    </source>
</evidence>
<feature type="compositionally biased region" description="Polar residues" evidence="1">
    <location>
        <begin position="383"/>
        <end position="396"/>
    </location>
</feature>
<organism evidence="2 3">
    <name type="scientific">Tothia fuscella</name>
    <dbReference type="NCBI Taxonomy" id="1048955"/>
    <lineage>
        <taxon>Eukaryota</taxon>
        <taxon>Fungi</taxon>
        <taxon>Dikarya</taxon>
        <taxon>Ascomycota</taxon>
        <taxon>Pezizomycotina</taxon>
        <taxon>Dothideomycetes</taxon>
        <taxon>Pleosporomycetidae</taxon>
        <taxon>Venturiales</taxon>
        <taxon>Cylindrosympodiaceae</taxon>
        <taxon>Tothia</taxon>
    </lineage>
</organism>
<feature type="region of interest" description="Disordered" evidence="1">
    <location>
        <begin position="26"/>
        <end position="47"/>
    </location>
</feature>
<feature type="region of interest" description="Disordered" evidence="1">
    <location>
        <begin position="375"/>
        <end position="419"/>
    </location>
</feature>
<feature type="compositionally biased region" description="Basic and acidic residues" evidence="1">
    <location>
        <begin position="289"/>
        <end position="304"/>
    </location>
</feature>
<reference evidence="2" key="1">
    <citation type="journal article" date="2020" name="Stud. Mycol.">
        <title>101 Dothideomycetes genomes: a test case for predicting lifestyles and emergence of pathogens.</title>
        <authorList>
            <person name="Haridas S."/>
            <person name="Albert R."/>
            <person name="Binder M."/>
            <person name="Bloem J."/>
            <person name="Labutti K."/>
            <person name="Salamov A."/>
            <person name="Andreopoulos B."/>
            <person name="Baker S."/>
            <person name="Barry K."/>
            <person name="Bills G."/>
            <person name="Bluhm B."/>
            <person name="Cannon C."/>
            <person name="Castanera R."/>
            <person name="Culley D."/>
            <person name="Daum C."/>
            <person name="Ezra D."/>
            <person name="Gonzalez J."/>
            <person name="Henrissat B."/>
            <person name="Kuo A."/>
            <person name="Liang C."/>
            <person name="Lipzen A."/>
            <person name="Lutzoni F."/>
            <person name="Magnuson J."/>
            <person name="Mondo S."/>
            <person name="Nolan M."/>
            <person name="Ohm R."/>
            <person name="Pangilinan J."/>
            <person name="Park H.-J."/>
            <person name="Ramirez L."/>
            <person name="Alfaro M."/>
            <person name="Sun H."/>
            <person name="Tritt A."/>
            <person name="Yoshinaga Y."/>
            <person name="Zwiers L.-H."/>
            <person name="Turgeon B."/>
            <person name="Goodwin S."/>
            <person name="Spatafora J."/>
            <person name="Crous P."/>
            <person name="Grigoriev I."/>
        </authorList>
    </citation>
    <scope>NUCLEOTIDE SEQUENCE</scope>
    <source>
        <strain evidence="2">CBS 130266</strain>
    </source>
</reference>
<dbReference type="EMBL" id="MU007014">
    <property type="protein sequence ID" value="KAF2434960.1"/>
    <property type="molecule type" value="Genomic_DNA"/>
</dbReference>
<feature type="region of interest" description="Disordered" evidence="1">
    <location>
        <begin position="246"/>
        <end position="328"/>
    </location>
</feature>
<evidence type="ECO:0000313" key="2">
    <source>
        <dbReference type="EMBL" id="KAF2434960.1"/>
    </source>
</evidence>
<dbReference type="AlphaFoldDB" id="A0A9P4U2K8"/>
<name>A0A9P4U2K8_9PEZI</name>
<accession>A0A9P4U2K8</accession>
<feature type="compositionally biased region" description="Polar residues" evidence="1">
    <location>
        <begin position="34"/>
        <end position="47"/>
    </location>
</feature>
<keyword evidence="3" id="KW-1185">Reference proteome</keyword>
<dbReference type="Proteomes" id="UP000800235">
    <property type="component" value="Unassembled WGS sequence"/>
</dbReference>
<feature type="compositionally biased region" description="Polar residues" evidence="1">
    <location>
        <begin position="318"/>
        <end position="328"/>
    </location>
</feature>